<dbReference type="Gene3D" id="3.40.50.300">
    <property type="entry name" value="P-loop containing nucleotide triphosphate hydrolases"/>
    <property type="match status" value="1"/>
</dbReference>
<evidence type="ECO:0000256" key="2">
    <source>
        <dbReference type="ARBA" id="ARBA00006676"/>
    </source>
</evidence>
<sequence length="694" mass="79969">MVSMDIRGPKHLICHGYMMPLTFSPDNFDSALEFHPKANTVFIGTYPKCGTTWMQNIVYLLQHNGEPLPSHLKISDEIPWLEKNGSTYCENHVALKTHLPLHLLNWNDQAKYIVVARNPKDCCVSYYHHTRGFAFYDYAHGTFDDFFRRFINGEVGYGDFFDHFVSWQSRLNDRNVFFCTYEQLICDTKEIVKRLALFLEIKIDDNILEKVLQYSSLQAMQTDLQRWSIERSKDMPKFIRKGEIGDWRNYFNEEQSKLIDMKVEQFPLMKTLWAKMSDNNDEKSFPGTLIDPDTCEHHHHTSHHQRHPHSHHAPALVELHIHLDGSFRHSTLFELAEKKGILFLRMNLATIEDFIPYVSVQSTCQSLAEFLEKFPFFLNIVAGDVEALERVAYEFVEDQAIQGVLYTEARYSPQVLMGNTLTPEQVIVAINRGFKRGIKEFHVDIRTLLCCIRPHPEWSMEVVDLANKYRSAGVVGIDLAGSEHNCSYSPHAAAFERAVKLGIHRTVHAGETGSADSVLQAIQQCHAERIGHGYAIVDDPAIYEIVHSRDIHLECCLTSSLHTNAVGKYMPTDIEKYEEHFMLHGHKTKTTLHMHAKSKKEVWHPIHHFARDHINFSLSCDDPSVSQITIEHEYEHALTDLKLSPAQLSQCVFNAARSSFLPENEKNQLIDRLLANYLPKQVMTRQLADKIKDA</sequence>
<comment type="caution">
    <text evidence="9">The sequence shown here is derived from an EMBL/GenBank/DDBJ whole genome shotgun (WGS) entry which is preliminary data.</text>
</comment>
<evidence type="ECO:0000259" key="7">
    <source>
        <dbReference type="Pfam" id="PF00685"/>
    </source>
</evidence>
<dbReference type="Pfam" id="PF00962">
    <property type="entry name" value="A_deaminase"/>
    <property type="match status" value="2"/>
</dbReference>
<evidence type="ECO:0000256" key="1">
    <source>
        <dbReference type="ARBA" id="ARBA00001947"/>
    </source>
</evidence>
<reference evidence="9" key="1">
    <citation type="submission" date="2021-02" db="EMBL/GenBank/DDBJ databases">
        <authorList>
            <person name="Nowell W R."/>
        </authorList>
    </citation>
    <scope>NUCLEOTIDE SEQUENCE</scope>
</reference>
<dbReference type="InterPro" id="IPR027417">
    <property type="entry name" value="P-loop_NTPase"/>
</dbReference>
<evidence type="ECO:0000259" key="8">
    <source>
        <dbReference type="Pfam" id="PF00962"/>
    </source>
</evidence>
<accession>A0A820AFU1</accession>
<evidence type="ECO:0000256" key="5">
    <source>
        <dbReference type="ARBA" id="ARBA00022801"/>
    </source>
</evidence>
<evidence type="ECO:0000256" key="4">
    <source>
        <dbReference type="ARBA" id="ARBA00022723"/>
    </source>
</evidence>
<dbReference type="PANTHER" id="PTHR11409">
    <property type="entry name" value="ADENOSINE DEAMINASE"/>
    <property type="match status" value="1"/>
</dbReference>
<dbReference type="GO" id="GO:0005829">
    <property type="term" value="C:cytosol"/>
    <property type="evidence" value="ECO:0007669"/>
    <property type="project" value="TreeGrafter"/>
</dbReference>
<comment type="cofactor">
    <cofactor evidence="1">
        <name>Zn(2+)</name>
        <dbReference type="ChEBI" id="CHEBI:29105"/>
    </cofactor>
</comment>
<comment type="similarity">
    <text evidence="2">Belongs to the metallo-dependent hydrolases superfamily. Adenosine and AMP deaminases family.</text>
</comment>
<dbReference type="GO" id="GO:0046872">
    <property type="term" value="F:metal ion binding"/>
    <property type="evidence" value="ECO:0007669"/>
    <property type="project" value="UniProtKB-KW"/>
</dbReference>
<dbReference type="SUPFAM" id="SSF51556">
    <property type="entry name" value="Metallo-dependent hydrolases"/>
    <property type="match status" value="1"/>
</dbReference>
<dbReference type="Pfam" id="PF00685">
    <property type="entry name" value="Sulfotransfer_1"/>
    <property type="match status" value="1"/>
</dbReference>
<protein>
    <recommendedName>
        <fullName evidence="3">adenosine deaminase</fullName>
        <ecNumber evidence="3">3.5.4.4</ecNumber>
    </recommendedName>
</protein>
<evidence type="ECO:0000313" key="9">
    <source>
        <dbReference type="EMBL" id="CAF4175491.1"/>
    </source>
</evidence>
<dbReference type="GO" id="GO:0008146">
    <property type="term" value="F:sulfotransferase activity"/>
    <property type="evidence" value="ECO:0007669"/>
    <property type="project" value="InterPro"/>
</dbReference>
<feature type="domain" description="Sulfotransferase" evidence="7">
    <location>
        <begin position="40"/>
        <end position="264"/>
    </location>
</feature>
<dbReference type="InterPro" id="IPR001365">
    <property type="entry name" value="A_deaminase_dom"/>
</dbReference>
<dbReference type="NCBIfam" id="TIGR01430">
    <property type="entry name" value="aden_deam"/>
    <property type="match status" value="1"/>
</dbReference>
<dbReference type="AlphaFoldDB" id="A0A820AFU1"/>
<dbReference type="InterPro" id="IPR032466">
    <property type="entry name" value="Metal_Hydrolase"/>
</dbReference>
<dbReference type="PANTHER" id="PTHR11409:SF43">
    <property type="entry name" value="ADENOSINE DEAMINASE"/>
    <property type="match status" value="1"/>
</dbReference>
<dbReference type="GO" id="GO:0060169">
    <property type="term" value="P:negative regulation of adenosine receptor signaling pathway"/>
    <property type="evidence" value="ECO:0007669"/>
    <property type="project" value="TreeGrafter"/>
</dbReference>
<keyword evidence="6" id="KW-0862">Zinc</keyword>
<dbReference type="GO" id="GO:0043103">
    <property type="term" value="P:hypoxanthine salvage"/>
    <property type="evidence" value="ECO:0007669"/>
    <property type="project" value="TreeGrafter"/>
</dbReference>
<keyword evidence="4" id="KW-0479">Metal-binding</keyword>
<dbReference type="Gene3D" id="3.20.20.140">
    <property type="entry name" value="Metal-dependent hydrolases"/>
    <property type="match status" value="1"/>
</dbReference>
<organism evidence="9 10">
    <name type="scientific">Rotaria socialis</name>
    <dbReference type="NCBI Taxonomy" id="392032"/>
    <lineage>
        <taxon>Eukaryota</taxon>
        <taxon>Metazoa</taxon>
        <taxon>Spiralia</taxon>
        <taxon>Gnathifera</taxon>
        <taxon>Rotifera</taxon>
        <taxon>Eurotatoria</taxon>
        <taxon>Bdelloidea</taxon>
        <taxon>Philodinida</taxon>
        <taxon>Philodinidae</taxon>
        <taxon>Rotaria</taxon>
    </lineage>
</organism>
<dbReference type="GO" id="GO:0046103">
    <property type="term" value="P:inosine biosynthetic process"/>
    <property type="evidence" value="ECO:0007669"/>
    <property type="project" value="TreeGrafter"/>
</dbReference>
<dbReference type="GO" id="GO:0004000">
    <property type="term" value="F:adenosine deaminase activity"/>
    <property type="evidence" value="ECO:0007669"/>
    <property type="project" value="UniProtKB-ARBA"/>
</dbReference>
<keyword evidence="5" id="KW-0378">Hydrolase</keyword>
<dbReference type="InterPro" id="IPR006330">
    <property type="entry name" value="Ado/ade_deaminase"/>
</dbReference>
<dbReference type="InterPro" id="IPR000863">
    <property type="entry name" value="Sulfotransferase_dom"/>
</dbReference>
<evidence type="ECO:0000313" key="10">
    <source>
        <dbReference type="Proteomes" id="UP000663851"/>
    </source>
</evidence>
<feature type="domain" description="Adenosine deaminase" evidence="8">
    <location>
        <begin position="603"/>
        <end position="673"/>
    </location>
</feature>
<name>A0A820AFU1_9BILA</name>
<dbReference type="Proteomes" id="UP000663851">
    <property type="component" value="Unassembled WGS sequence"/>
</dbReference>
<gene>
    <name evidence="9" type="ORF">HFQ381_LOCUS5879</name>
</gene>
<evidence type="ECO:0000256" key="6">
    <source>
        <dbReference type="ARBA" id="ARBA00022833"/>
    </source>
</evidence>
<evidence type="ECO:0000256" key="3">
    <source>
        <dbReference type="ARBA" id="ARBA00012784"/>
    </source>
</evidence>
<dbReference type="GO" id="GO:0009897">
    <property type="term" value="C:external side of plasma membrane"/>
    <property type="evidence" value="ECO:0007669"/>
    <property type="project" value="TreeGrafter"/>
</dbReference>
<dbReference type="GO" id="GO:0006154">
    <property type="term" value="P:adenosine catabolic process"/>
    <property type="evidence" value="ECO:0007669"/>
    <property type="project" value="TreeGrafter"/>
</dbReference>
<dbReference type="EMBL" id="CAJOBO010000254">
    <property type="protein sequence ID" value="CAF4175491.1"/>
    <property type="molecule type" value="Genomic_DNA"/>
</dbReference>
<dbReference type="EC" id="3.5.4.4" evidence="3"/>
<feature type="domain" description="Adenosine deaminase" evidence="8">
    <location>
        <begin position="317"/>
        <end position="571"/>
    </location>
</feature>
<proteinExistence type="inferred from homology"/>
<dbReference type="SUPFAM" id="SSF52540">
    <property type="entry name" value="P-loop containing nucleoside triphosphate hydrolases"/>
    <property type="match status" value="1"/>
</dbReference>